<comment type="caution">
    <text evidence="2">The sequence shown here is derived from an EMBL/GenBank/DDBJ whole genome shotgun (WGS) entry which is preliminary data.</text>
</comment>
<sequence length="121" mass="13782">MDEMELKTELLFHILQLEVKQKLNLCVYSVAKKIQELDRSLAVKRLDKSSKPTSAAEKVAKTKSQQRQEPTKKIASKAKETGPGKNQMPPKLHKQAVYTFNEMLSICPPTPVDIQRYNTDL</sequence>
<name>A0A4Y2ADY0_ARAVE</name>
<accession>A0A4Y2ADY0</accession>
<organism evidence="2 3">
    <name type="scientific">Araneus ventricosus</name>
    <name type="common">Orbweaver spider</name>
    <name type="synonym">Epeira ventricosa</name>
    <dbReference type="NCBI Taxonomy" id="182803"/>
    <lineage>
        <taxon>Eukaryota</taxon>
        <taxon>Metazoa</taxon>
        <taxon>Ecdysozoa</taxon>
        <taxon>Arthropoda</taxon>
        <taxon>Chelicerata</taxon>
        <taxon>Arachnida</taxon>
        <taxon>Araneae</taxon>
        <taxon>Araneomorphae</taxon>
        <taxon>Entelegynae</taxon>
        <taxon>Araneoidea</taxon>
        <taxon>Araneidae</taxon>
        <taxon>Araneus</taxon>
    </lineage>
</organism>
<evidence type="ECO:0000313" key="2">
    <source>
        <dbReference type="EMBL" id="GBL77519.1"/>
    </source>
</evidence>
<dbReference type="AlphaFoldDB" id="A0A4Y2ADY0"/>
<evidence type="ECO:0000256" key="1">
    <source>
        <dbReference type="SAM" id="MobiDB-lite"/>
    </source>
</evidence>
<gene>
    <name evidence="2" type="ORF">AVEN_41897_1</name>
</gene>
<keyword evidence="3" id="KW-1185">Reference proteome</keyword>
<feature type="region of interest" description="Disordered" evidence="1">
    <location>
        <begin position="46"/>
        <end position="93"/>
    </location>
</feature>
<proteinExistence type="predicted"/>
<feature type="compositionally biased region" description="Basic and acidic residues" evidence="1">
    <location>
        <begin position="69"/>
        <end position="82"/>
    </location>
</feature>
<dbReference type="EMBL" id="BGPR01000012">
    <property type="protein sequence ID" value="GBL77519.1"/>
    <property type="molecule type" value="Genomic_DNA"/>
</dbReference>
<protein>
    <submittedName>
        <fullName evidence="2">Uncharacterized protein</fullName>
    </submittedName>
</protein>
<evidence type="ECO:0000313" key="3">
    <source>
        <dbReference type="Proteomes" id="UP000499080"/>
    </source>
</evidence>
<reference evidence="2 3" key="1">
    <citation type="journal article" date="2019" name="Sci. Rep.">
        <title>Orb-weaving spider Araneus ventricosus genome elucidates the spidroin gene catalogue.</title>
        <authorList>
            <person name="Kono N."/>
            <person name="Nakamura H."/>
            <person name="Ohtoshi R."/>
            <person name="Moran D.A.P."/>
            <person name="Shinohara A."/>
            <person name="Yoshida Y."/>
            <person name="Fujiwara M."/>
            <person name="Mori M."/>
            <person name="Tomita M."/>
            <person name="Arakawa K."/>
        </authorList>
    </citation>
    <scope>NUCLEOTIDE SEQUENCE [LARGE SCALE GENOMIC DNA]</scope>
</reference>
<dbReference type="Proteomes" id="UP000499080">
    <property type="component" value="Unassembled WGS sequence"/>
</dbReference>